<protein>
    <submittedName>
        <fullName evidence="2">RWD domain-containing protein 2A</fullName>
    </submittedName>
</protein>
<gene>
    <name evidence="2" type="primary">RWD2A</name>
</gene>
<dbReference type="EMBL" id="BT077141">
    <property type="protein sequence ID" value="ACO11565.1"/>
    <property type="molecule type" value="mRNA"/>
</dbReference>
<name>C1BRB2_CALRO</name>
<proteinExistence type="evidence at transcript level"/>
<evidence type="ECO:0000259" key="1">
    <source>
        <dbReference type="PROSITE" id="PS50908"/>
    </source>
</evidence>
<dbReference type="Pfam" id="PF06544">
    <property type="entry name" value="Prp3_C"/>
    <property type="match status" value="1"/>
</dbReference>
<dbReference type="InterPro" id="IPR059181">
    <property type="entry name" value="RWDD2A-B_C"/>
</dbReference>
<dbReference type="InterPro" id="IPR017359">
    <property type="entry name" value="Phi-like"/>
</dbReference>
<feature type="domain" description="RWD" evidence="1">
    <location>
        <begin position="8"/>
        <end position="125"/>
    </location>
</feature>
<dbReference type="Pfam" id="PF05773">
    <property type="entry name" value="RWD"/>
    <property type="match status" value="1"/>
</dbReference>
<dbReference type="CDD" id="cd24163">
    <property type="entry name" value="RWDD2_C"/>
    <property type="match status" value="1"/>
</dbReference>
<dbReference type="SUPFAM" id="SSF54495">
    <property type="entry name" value="UBC-like"/>
    <property type="match status" value="1"/>
</dbReference>
<accession>C1BRB2</accession>
<organism evidence="2">
    <name type="scientific">Caligus rogercresseyi</name>
    <name type="common">Sea louse</name>
    <dbReference type="NCBI Taxonomy" id="217165"/>
    <lineage>
        <taxon>Eukaryota</taxon>
        <taxon>Metazoa</taxon>
        <taxon>Ecdysozoa</taxon>
        <taxon>Arthropoda</taxon>
        <taxon>Crustacea</taxon>
        <taxon>Multicrustacea</taxon>
        <taxon>Hexanauplia</taxon>
        <taxon>Copepoda</taxon>
        <taxon>Siphonostomatoida</taxon>
        <taxon>Caligidae</taxon>
        <taxon>Caligus</taxon>
    </lineage>
</organism>
<dbReference type="CDD" id="cd23829">
    <property type="entry name" value="RWD_RWDD2"/>
    <property type="match status" value="1"/>
</dbReference>
<dbReference type="PIRSF" id="PIRSF038021">
    <property type="entry name" value="UCP038021_RWDD2"/>
    <property type="match status" value="1"/>
</dbReference>
<dbReference type="InterPro" id="IPR010541">
    <property type="entry name" value="Prp3_C"/>
</dbReference>
<dbReference type="PANTHER" id="PTHR15955">
    <property type="entry name" value="RWD DOMAIN CONTAINING PROTEIN 2"/>
    <property type="match status" value="1"/>
</dbReference>
<dbReference type="PANTHER" id="PTHR15955:SF8">
    <property type="entry name" value="RWD DOMAIN-CONTAINING PROTEIN 2B-RELATED"/>
    <property type="match status" value="1"/>
</dbReference>
<evidence type="ECO:0000313" key="2">
    <source>
        <dbReference type="EMBL" id="ACO11565.1"/>
    </source>
</evidence>
<dbReference type="AlphaFoldDB" id="C1BRB2"/>
<dbReference type="PROSITE" id="PS50908">
    <property type="entry name" value="RWD"/>
    <property type="match status" value="1"/>
</dbReference>
<dbReference type="InterPro" id="IPR006575">
    <property type="entry name" value="RWD_dom"/>
</dbReference>
<dbReference type="InterPro" id="IPR016135">
    <property type="entry name" value="UBQ-conjugating_enzyme/RWD"/>
</dbReference>
<reference evidence="2" key="1">
    <citation type="submission" date="2009-03" db="EMBL/GenBank/DDBJ databases">
        <title>Caligus rogercresseyi ESTs and full-length cDNAs.</title>
        <authorList>
            <person name="Yasuike M."/>
            <person name="von Schalburg K."/>
            <person name="Cooper G."/>
            <person name="Leong J."/>
            <person name="Jones S.R.M."/>
            <person name="Koop B.F."/>
        </authorList>
    </citation>
    <scope>NUCLEOTIDE SEQUENCE</scope>
    <source>
        <tissue evidence="2">Whole tissue</tissue>
    </source>
</reference>
<sequence length="275" mass="32381">MDKGLQLSELEMLDSMFPDNIKFDEYNSLDMVDSSASEDDRPISYSLPILFESDTKKEIHLSVTYPQNYPSEKMMEVHVQSDSFDRGSQSRVNLDLIQYLRDVWQEGDLLMGIVVSWVQDQGSEYFHRQPEQQGDSPEANKSPQKLLPLKRLWIYSHHLYSKIKRKDILDLSKDFSITGFSLPGKPGIICLEGMRTEEVWSRIKSWNWKKIGVRIIETSKPNEGEEEFCRFKDFKEMNFLKSDQTRDYHMDFGEFRKFLSEHDSEYIFKEIVGLK</sequence>
<dbReference type="Gene3D" id="3.10.110.10">
    <property type="entry name" value="Ubiquitin Conjugating Enzyme"/>
    <property type="match status" value="1"/>
</dbReference>